<feature type="compositionally biased region" description="Low complexity" evidence="2">
    <location>
        <begin position="217"/>
        <end position="236"/>
    </location>
</feature>
<keyword evidence="1" id="KW-0175">Coiled coil</keyword>
<feature type="region of interest" description="Disordered" evidence="2">
    <location>
        <begin position="1"/>
        <end position="193"/>
    </location>
</feature>
<accession>A0AAD5SM04</accession>
<protein>
    <submittedName>
        <fullName evidence="3">Uncharacterized protein</fullName>
    </submittedName>
</protein>
<evidence type="ECO:0000256" key="2">
    <source>
        <dbReference type="SAM" id="MobiDB-lite"/>
    </source>
</evidence>
<dbReference type="AlphaFoldDB" id="A0AAD5SM04"/>
<feature type="compositionally biased region" description="Basic and acidic residues" evidence="2">
    <location>
        <begin position="75"/>
        <end position="84"/>
    </location>
</feature>
<sequence length="461" mass="50811">MGLSFKQQLQQQRERERERGGGGTDKSKERERESPPVPVARIRSQPGRSGVAASYTASVPVMPTAKTTSIGGARGFDDMLRDLESSTSAGAGGGANVSVDAFRRTPQQQQQQQQLRDRDRDRDREREREREQRGRDGRDGGRDGGRDRDRERDRDAREQLRETLRSPSNASVNATTASASVGRSRSRASSNTADALNDLLRDLDARTDSFAAETPPSANSNNNYSSNNNNTSSSINGRQTTSLGAAIVMGERAKREAEREAKEKAAKKAQLEAARELDRARLLEDELRKQDAEKLRRQNERRHVELADSQARNKAIEGRLSSAGLALARVAKITNAANNKKLPNNESIIVPEYINALIRTLVADQTIAPTPEDFASYDGFALYERSINKPLQEVLADLLFARHVEPSKPKSLPAPIDIFFKVVEAHGLIAKEGRSRDAYCRIEFGSIPTPHNPPPISAAPT</sequence>
<organism evidence="3 4">
    <name type="scientific">Physocladia obscura</name>
    <dbReference type="NCBI Taxonomy" id="109957"/>
    <lineage>
        <taxon>Eukaryota</taxon>
        <taxon>Fungi</taxon>
        <taxon>Fungi incertae sedis</taxon>
        <taxon>Chytridiomycota</taxon>
        <taxon>Chytridiomycota incertae sedis</taxon>
        <taxon>Chytridiomycetes</taxon>
        <taxon>Chytridiales</taxon>
        <taxon>Chytriomycetaceae</taxon>
        <taxon>Physocladia</taxon>
    </lineage>
</organism>
<feature type="region of interest" description="Disordered" evidence="2">
    <location>
        <begin position="210"/>
        <end position="239"/>
    </location>
</feature>
<dbReference type="EMBL" id="JADGJH010004785">
    <property type="protein sequence ID" value="KAJ3084068.1"/>
    <property type="molecule type" value="Genomic_DNA"/>
</dbReference>
<feature type="compositionally biased region" description="Low complexity" evidence="2">
    <location>
        <begin position="168"/>
        <end position="193"/>
    </location>
</feature>
<gene>
    <name evidence="3" type="ORF">HK100_009356</name>
</gene>
<dbReference type="Proteomes" id="UP001211907">
    <property type="component" value="Unassembled WGS sequence"/>
</dbReference>
<keyword evidence="4" id="KW-1185">Reference proteome</keyword>
<feature type="compositionally biased region" description="Basic and acidic residues" evidence="2">
    <location>
        <begin position="12"/>
        <end position="34"/>
    </location>
</feature>
<comment type="caution">
    <text evidence="3">The sequence shown here is derived from an EMBL/GenBank/DDBJ whole genome shotgun (WGS) entry which is preliminary data.</text>
</comment>
<proteinExistence type="predicted"/>
<reference evidence="3" key="1">
    <citation type="submission" date="2020-05" db="EMBL/GenBank/DDBJ databases">
        <title>Phylogenomic resolution of chytrid fungi.</title>
        <authorList>
            <person name="Stajich J.E."/>
            <person name="Amses K."/>
            <person name="Simmons R."/>
            <person name="Seto K."/>
            <person name="Myers J."/>
            <person name="Bonds A."/>
            <person name="Quandt C.A."/>
            <person name="Barry K."/>
            <person name="Liu P."/>
            <person name="Grigoriev I."/>
            <person name="Longcore J.E."/>
            <person name="James T.Y."/>
        </authorList>
    </citation>
    <scope>NUCLEOTIDE SEQUENCE</scope>
    <source>
        <strain evidence="3">JEL0513</strain>
    </source>
</reference>
<name>A0AAD5SM04_9FUNG</name>
<evidence type="ECO:0000256" key="1">
    <source>
        <dbReference type="SAM" id="Coils"/>
    </source>
</evidence>
<feature type="compositionally biased region" description="Basic and acidic residues" evidence="2">
    <location>
        <begin position="115"/>
        <end position="164"/>
    </location>
</feature>
<feature type="coiled-coil region" evidence="1">
    <location>
        <begin position="252"/>
        <end position="293"/>
    </location>
</feature>
<evidence type="ECO:0000313" key="3">
    <source>
        <dbReference type="EMBL" id="KAJ3084068.1"/>
    </source>
</evidence>
<evidence type="ECO:0000313" key="4">
    <source>
        <dbReference type="Proteomes" id="UP001211907"/>
    </source>
</evidence>
<feature type="non-terminal residue" evidence="3">
    <location>
        <position position="1"/>
    </location>
</feature>